<dbReference type="RefSeq" id="WP_075067521.1">
    <property type="nucleotide sequence ID" value="NZ_LKAJ02000001.1"/>
</dbReference>
<evidence type="ECO:0000259" key="1">
    <source>
        <dbReference type="Pfam" id="PF13785"/>
    </source>
</evidence>
<reference evidence="3" key="3">
    <citation type="submission" date="2021-06" db="EMBL/GenBank/DDBJ databases">
        <title>Genomic Description and Analysis of Intracellular Bacteria, Candidatus Berkiella cookevillensis and Candidatus Berkiella aquae.</title>
        <authorList>
            <person name="Kidane D.T."/>
            <person name="Mehari Y.T."/>
            <person name="Rice F.C."/>
            <person name="Arivett B.A."/>
            <person name="Farone A.L."/>
            <person name="Berk S.G."/>
            <person name="Farone M.B."/>
        </authorList>
    </citation>
    <scope>NUCLEOTIDE SEQUENCE</scope>
    <source>
        <strain evidence="3">HT99</strain>
    </source>
</reference>
<dbReference type="Pfam" id="PF13785">
    <property type="entry name" value="DUF4178"/>
    <property type="match status" value="1"/>
</dbReference>
<feature type="domain" description="DUF4178" evidence="1">
    <location>
        <begin position="55"/>
        <end position="193"/>
    </location>
</feature>
<proteinExistence type="predicted"/>
<dbReference type="Proteomes" id="UP000051497">
    <property type="component" value="Unassembled WGS sequence"/>
</dbReference>
<dbReference type="InterPro" id="IPR025235">
    <property type="entry name" value="DUF4178"/>
</dbReference>
<evidence type="ECO:0000313" key="4">
    <source>
        <dbReference type="Proteomes" id="UP000051497"/>
    </source>
</evidence>
<organism evidence="2">
    <name type="scientific">Candidatus Berkiella aquae</name>
    <dbReference type="NCBI Taxonomy" id="295108"/>
    <lineage>
        <taxon>Bacteria</taxon>
        <taxon>Pseudomonadati</taxon>
        <taxon>Pseudomonadota</taxon>
        <taxon>Gammaproteobacteria</taxon>
        <taxon>Candidatus Berkiellales</taxon>
        <taxon>Candidatus Berkiellaceae</taxon>
        <taxon>Candidatus Berkiella</taxon>
    </lineage>
</organism>
<comment type="caution">
    <text evidence="2">The sequence shown here is derived from an EMBL/GenBank/DDBJ whole genome shotgun (WGS) entry which is preliminary data.</text>
</comment>
<evidence type="ECO:0000313" key="3">
    <source>
        <dbReference type="EMBL" id="MCS5709953.1"/>
    </source>
</evidence>
<dbReference type="EMBL" id="LKAJ01000019">
    <property type="protein sequence ID" value="KRG18643.1"/>
    <property type="molecule type" value="Genomic_DNA"/>
</dbReference>
<gene>
    <name evidence="3" type="ORF">HT99x_000785</name>
    <name evidence="2" type="ORF">HT99x_02929</name>
</gene>
<accession>A0A0Q9YRQ8</accession>
<name>A0A0Q9YRQ8_9GAMM</name>
<dbReference type="EMBL" id="LKAJ02000001">
    <property type="protein sequence ID" value="MCS5709953.1"/>
    <property type="molecule type" value="Genomic_DNA"/>
</dbReference>
<reference evidence="3" key="2">
    <citation type="journal article" date="2016" name="Genome Announc.">
        <title>Draft Genome Sequences of Two Novel Amoeba-Resistant Intranuclear Bacteria, 'Candidatus Berkiella cookevillensis' and 'Candidatus Berkiella aquae'.</title>
        <authorList>
            <person name="Mehari Y.T."/>
            <person name="Arivett B.A."/>
            <person name="Farone A.L."/>
            <person name="Gunderson J.H."/>
            <person name="Farone M.B."/>
        </authorList>
    </citation>
    <scope>NUCLEOTIDE SEQUENCE</scope>
    <source>
        <strain evidence="3">HT99</strain>
    </source>
</reference>
<sequence length="208" mass="23533">MQLTCPACGGELEFKSRFSTMSICPYCQSILKRNGEMWQQQGKMAVLPSDMSPFQIGTQGKYFGKSFEMIGQLKVAWQDGSWNEWYLIEPNGDAAWLAEAMGFLSYSQEIILNETLNEPTFLNAGQAITIENMSYTISDIKEFECVGCVGELPFEFTTGMKGISIDLLTTDNNCAYLEYTHGKYRFFKGKNVSFEDLQLTNLRALDGW</sequence>
<dbReference type="OrthoDB" id="228033at2"/>
<reference evidence="2" key="1">
    <citation type="submission" date="2015-09" db="EMBL/GenBank/DDBJ databases">
        <title>Draft Genome Sequences of Two Novel Amoeba-resistant Intranuclear Bacteria, Candidatus Berkiella cookevillensis and Candidatus Berkiella aquae.</title>
        <authorList>
            <person name="Mehari Y.T."/>
            <person name="Arivett B.A."/>
            <person name="Farone A.L."/>
            <person name="Gunderson J.H."/>
            <person name="Farone M.B."/>
        </authorList>
    </citation>
    <scope>NUCLEOTIDE SEQUENCE [LARGE SCALE GENOMIC DNA]</scope>
    <source>
        <strain evidence="2">HT99</strain>
    </source>
</reference>
<dbReference type="STRING" id="295108.HT99x_02929"/>
<keyword evidence="4" id="KW-1185">Reference proteome</keyword>
<protein>
    <submittedName>
        <fullName evidence="3">DUF4178 domain-containing protein</fullName>
    </submittedName>
</protein>
<evidence type="ECO:0000313" key="2">
    <source>
        <dbReference type="EMBL" id="KRG18643.1"/>
    </source>
</evidence>
<dbReference type="AlphaFoldDB" id="A0A0Q9YRQ8"/>